<keyword evidence="1" id="KW-1133">Transmembrane helix</keyword>
<evidence type="ECO:0000313" key="2">
    <source>
        <dbReference type="EMBL" id="TDW96229.1"/>
    </source>
</evidence>
<feature type="transmembrane region" description="Helical" evidence="1">
    <location>
        <begin position="30"/>
        <end position="49"/>
    </location>
</feature>
<gene>
    <name evidence="2" type="ORF">EDB95_4054</name>
</gene>
<dbReference type="InterPro" id="IPR025250">
    <property type="entry name" value="DUF4199"/>
</dbReference>
<accession>A0A4R8DF75</accession>
<feature type="transmembrane region" description="Helical" evidence="1">
    <location>
        <begin position="69"/>
        <end position="92"/>
    </location>
</feature>
<keyword evidence="1" id="KW-0472">Membrane</keyword>
<evidence type="ECO:0000313" key="3">
    <source>
        <dbReference type="Proteomes" id="UP000294498"/>
    </source>
</evidence>
<protein>
    <submittedName>
        <fullName evidence="2">Uncharacterized protein DUF4199</fullName>
    </submittedName>
</protein>
<dbReference type="OrthoDB" id="6384283at2"/>
<dbReference type="RefSeq" id="WP_133996314.1">
    <property type="nucleotide sequence ID" value="NZ_SODV01000002.1"/>
</dbReference>
<dbReference type="AlphaFoldDB" id="A0A4R8DF75"/>
<dbReference type="EMBL" id="SODV01000002">
    <property type="protein sequence ID" value="TDW96229.1"/>
    <property type="molecule type" value="Genomic_DNA"/>
</dbReference>
<feature type="transmembrane region" description="Helical" evidence="1">
    <location>
        <begin position="136"/>
        <end position="161"/>
    </location>
</feature>
<proteinExistence type="predicted"/>
<keyword evidence="3" id="KW-1185">Reference proteome</keyword>
<keyword evidence="1" id="KW-0812">Transmembrane</keyword>
<dbReference type="Proteomes" id="UP000294498">
    <property type="component" value="Unassembled WGS sequence"/>
</dbReference>
<sequence>MRKSILVFGLISGLLVGVLSNITIWMHTENVWLGYAVMVVAFAFIYVGVRNYRDRFNDGRLTFAQGLKVGLGISLIGATLYVLFWLVDFYVFMPDFMDKYSAHILEEAKKSGVSAEALARKTAELDNMKDMYKSPVWVILMTYMEVLPVTIVISLLSALLLRRRRNPPLQTASSML</sequence>
<dbReference type="Pfam" id="PF13858">
    <property type="entry name" value="DUF4199"/>
    <property type="match status" value="1"/>
</dbReference>
<evidence type="ECO:0000256" key="1">
    <source>
        <dbReference type="SAM" id="Phobius"/>
    </source>
</evidence>
<comment type="caution">
    <text evidence="2">The sequence shown here is derived from an EMBL/GenBank/DDBJ whole genome shotgun (WGS) entry which is preliminary data.</text>
</comment>
<organism evidence="2 3">
    <name type="scientific">Dinghuibacter silviterrae</name>
    <dbReference type="NCBI Taxonomy" id="1539049"/>
    <lineage>
        <taxon>Bacteria</taxon>
        <taxon>Pseudomonadati</taxon>
        <taxon>Bacteroidota</taxon>
        <taxon>Chitinophagia</taxon>
        <taxon>Chitinophagales</taxon>
        <taxon>Chitinophagaceae</taxon>
        <taxon>Dinghuibacter</taxon>
    </lineage>
</organism>
<name>A0A4R8DF75_9BACT</name>
<reference evidence="2 3" key="1">
    <citation type="submission" date="2019-03" db="EMBL/GenBank/DDBJ databases">
        <title>Genomic Encyclopedia of Type Strains, Phase IV (KMG-IV): sequencing the most valuable type-strain genomes for metagenomic binning, comparative biology and taxonomic classification.</title>
        <authorList>
            <person name="Goeker M."/>
        </authorList>
    </citation>
    <scope>NUCLEOTIDE SEQUENCE [LARGE SCALE GENOMIC DNA]</scope>
    <source>
        <strain evidence="2 3">DSM 100059</strain>
    </source>
</reference>